<feature type="domain" description="Glycerol-3-phosphate dehydrogenase NAD-dependent N-terminal" evidence="10">
    <location>
        <begin position="6"/>
        <end position="152"/>
    </location>
</feature>
<comment type="function">
    <text evidence="7">Catalyzes the reduction of the glycolytic intermediate dihydroxyacetone phosphate (DHAP) to sn-glycerol 3-phosphate (G3P), the key precursor for phospholipid synthesis.</text>
</comment>
<dbReference type="RefSeq" id="WP_266278703.1">
    <property type="nucleotide sequence ID" value="NZ_JAPKNF010000001.1"/>
</dbReference>
<keyword evidence="6 7" id="KW-1208">Phospholipid metabolism</keyword>
<keyword evidence="2 7" id="KW-0444">Lipid biosynthesis</keyword>
<evidence type="ECO:0000313" key="13">
    <source>
        <dbReference type="Proteomes" id="UP001223743"/>
    </source>
</evidence>
<dbReference type="PIRSF" id="PIRSF000114">
    <property type="entry name" value="Glycerol-3-P_dh"/>
    <property type="match status" value="1"/>
</dbReference>
<keyword evidence="7" id="KW-0521">NADP</keyword>
<evidence type="ECO:0000256" key="6">
    <source>
        <dbReference type="ARBA" id="ARBA00023264"/>
    </source>
</evidence>
<evidence type="ECO:0000256" key="5">
    <source>
        <dbReference type="ARBA" id="ARBA00023209"/>
    </source>
</evidence>
<comment type="catalytic activity">
    <reaction evidence="7">
        <text>sn-glycerol 3-phosphate + NAD(+) = dihydroxyacetone phosphate + NADH + H(+)</text>
        <dbReference type="Rhea" id="RHEA:11092"/>
        <dbReference type="ChEBI" id="CHEBI:15378"/>
        <dbReference type="ChEBI" id="CHEBI:57540"/>
        <dbReference type="ChEBI" id="CHEBI:57597"/>
        <dbReference type="ChEBI" id="CHEBI:57642"/>
        <dbReference type="ChEBI" id="CHEBI:57945"/>
        <dbReference type="EC" id="1.1.1.94"/>
    </reaction>
</comment>
<dbReference type="EMBL" id="JAUSWJ010000001">
    <property type="protein sequence ID" value="MDQ0517120.1"/>
    <property type="molecule type" value="Genomic_DNA"/>
</dbReference>
<evidence type="ECO:0000256" key="2">
    <source>
        <dbReference type="ARBA" id="ARBA00022516"/>
    </source>
</evidence>
<dbReference type="NCBIfam" id="NF000942">
    <property type="entry name" value="PRK00094.1-4"/>
    <property type="match status" value="1"/>
</dbReference>
<dbReference type="PANTHER" id="PTHR11728:SF1">
    <property type="entry name" value="GLYCEROL-3-PHOSPHATE DEHYDROGENASE [NAD(+)] 2, CHLOROPLASTIC"/>
    <property type="match status" value="1"/>
</dbReference>
<dbReference type="InterPro" id="IPR006168">
    <property type="entry name" value="G3P_DH_NAD-dep"/>
</dbReference>
<feature type="binding site" evidence="7">
    <location>
        <position position="131"/>
    </location>
    <ligand>
        <name>sn-glycerol 3-phosphate</name>
        <dbReference type="ChEBI" id="CHEBI:57597"/>
    </ligand>
</feature>
<dbReference type="Pfam" id="PF07479">
    <property type="entry name" value="NAD_Gly3P_dh_C"/>
    <property type="match status" value="1"/>
</dbReference>
<keyword evidence="5 7" id="KW-0594">Phospholipid biosynthesis</keyword>
<evidence type="ECO:0000256" key="7">
    <source>
        <dbReference type="HAMAP-Rule" id="MF_00394"/>
    </source>
</evidence>
<feature type="binding site" evidence="7">
    <location>
        <position position="250"/>
    </location>
    <ligand>
        <name>NADPH</name>
        <dbReference type="ChEBI" id="CHEBI:57783"/>
    </ligand>
</feature>
<dbReference type="HAMAP" id="MF_00394">
    <property type="entry name" value="NAD_Glyc3P_dehydrog"/>
    <property type="match status" value="1"/>
</dbReference>
<dbReference type="Gene3D" id="1.10.1040.10">
    <property type="entry name" value="N-(1-d-carboxylethyl)-l-norvaline Dehydrogenase, domain 2"/>
    <property type="match status" value="1"/>
</dbReference>
<dbReference type="Pfam" id="PF01210">
    <property type="entry name" value="NAD_Gly3P_dh_N"/>
    <property type="match status" value="1"/>
</dbReference>
<dbReference type="PROSITE" id="PS00957">
    <property type="entry name" value="NAD_G3PDH"/>
    <property type="match status" value="1"/>
</dbReference>
<feature type="binding site" evidence="7">
    <location>
        <position position="249"/>
    </location>
    <ligand>
        <name>sn-glycerol 3-phosphate</name>
        <dbReference type="ChEBI" id="CHEBI:57597"/>
    </ligand>
</feature>
<keyword evidence="13" id="KW-1185">Reference proteome</keyword>
<feature type="binding site" evidence="7">
    <location>
        <position position="133"/>
    </location>
    <ligand>
        <name>sn-glycerol 3-phosphate</name>
        <dbReference type="ChEBI" id="CHEBI:57597"/>
    </ligand>
</feature>
<gene>
    <name evidence="7" type="primary">gpsA</name>
    <name evidence="12" type="ORF">QO015_002733</name>
</gene>
<evidence type="ECO:0000259" key="10">
    <source>
        <dbReference type="Pfam" id="PF01210"/>
    </source>
</evidence>
<keyword evidence="4 7" id="KW-0443">Lipid metabolism</keyword>
<feature type="binding site" evidence="7">
    <location>
        <position position="268"/>
    </location>
    <ligand>
        <name>NADPH</name>
        <dbReference type="ChEBI" id="CHEBI:57783"/>
    </ligand>
</feature>
<evidence type="ECO:0000313" key="12">
    <source>
        <dbReference type="EMBL" id="MDQ0517120.1"/>
    </source>
</evidence>
<keyword evidence="7 8" id="KW-0520">NAD</keyword>
<feature type="binding site" evidence="7">
    <location>
        <position position="14"/>
    </location>
    <ligand>
        <name>NADPH</name>
        <dbReference type="ChEBI" id="CHEBI:57783"/>
    </ligand>
</feature>
<keyword evidence="7" id="KW-0963">Cytoplasm</keyword>
<feature type="binding site" evidence="7">
    <location>
        <position position="135"/>
    </location>
    <ligand>
        <name>NADPH</name>
        <dbReference type="ChEBI" id="CHEBI:57783"/>
    </ligand>
</feature>
<dbReference type="Gene3D" id="3.40.50.720">
    <property type="entry name" value="NAD(P)-binding Rossmann-like Domain"/>
    <property type="match status" value="1"/>
</dbReference>
<evidence type="ECO:0000256" key="3">
    <source>
        <dbReference type="ARBA" id="ARBA00023002"/>
    </source>
</evidence>
<accession>A0ABU0M819</accession>
<feature type="active site" description="Proton acceptor" evidence="7">
    <location>
        <position position="186"/>
    </location>
</feature>
<comment type="subcellular location">
    <subcellularLocation>
        <location evidence="7">Cytoplasm</location>
    </subcellularLocation>
</comment>
<dbReference type="InterPro" id="IPR008927">
    <property type="entry name" value="6-PGluconate_DH-like_C_sf"/>
</dbReference>
<feature type="binding site" evidence="7">
    <location>
        <position position="251"/>
    </location>
    <ligand>
        <name>sn-glycerol 3-phosphate</name>
        <dbReference type="ChEBI" id="CHEBI:57597"/>
    </ligand>
</feature>
<evidence type="ECO:0000256" key="1">
    <source>
        <dbReference type="ARBA" id="ARBA00011009"/>
    </source>
</evidence>
<dbReference type="GO" id="GO:0047952">
    <property type="term" value="F:glycerol-3-phosphate dehydrogenase [NAD(P)+] activity"/>
    <property type="evidence" value="ECO:0007669"/>
    <property type="project" value="UniProtKB-EC"/>
</dbReference>
<feature type="binding site" evidence="7">
    <location>
        <position position="103"/>
    </location>
    <ligand>
        <name>sn-glycerol 3-phosphate</name>
        <dbReference type="ChEBI" id="CHEBI:57597"/>
    </ligand>
</feature>
<comment type="caution">
    <text evidence="12">The sequence shown here is derived from an EMBL/GenBank/DDBJ whole genome shotgun (WGS) entry which is preliminary data.</text>
</comment>
<dbReference type="InterPro" id="IPR011128">
    <property type="entry name" value="G3P_DH_NAD-dep_N"/>
</dbReference>
<dbReference type="PANTHER" id="PTHR11728">
    <property type="entry name" value="GLYCEROL-3-PHOSPHATE DEHYDROGENASE"/>
    <property type="match status" value="1"/>
</dbReference>
<dbReference type="EC" id="1.1.1.94" evidence="7"/>
<keyword evidence="7" id="KW-0547">Nucleotide-binding</keyword>
<comment type="similarity">
    <text evidence="1 7 8">Belongs to the NAD-dependent glycerol-3-phosphate dehydrogenase family.</text>
</comment>
<dbReference type="PRINTS" id="PR00077">
    <property type="entry name" value="GPDHDRGNASE"/>
</dbReference>
<evidence type="ECO:0000259" key="11">
    <source>
        <dbReference type="Pfam" id="PF07479"/>
    </source>
</evidence>
<feature type="domain" description="Glycerol-3-phosphate dehydrogenase NAD-dependent C-terminal" evidence="11">
    <location>
        <begin position="175"/>
        <end position="309"/>
    </location>
</feature>
<dbReference type="Proteomes" id="UP001223743">
    <property type="component" value="Unassembled WGS sequence"/>
</dbReference>
<dbReference type="SUPFAM" id="SSF48179">
    <property type="entry name" value="6-phosphogluconate dehydrogenase C-terminal domain-like"/>
    <property type="match status" value="1"/>
</dbReference>
<name>A0ABU0M819_9HYPH</name>
<comment type="catalytic activity">
    <reaction evidence="7 9">
        <text>sn-glycerol 3-phosphate + NADP(+) = dihydroxyacetone phosphate + NADPH + H(+)</text>
        <dbReference type="Rhea" id="RHEA:11096"/>
        <dbReference type="ChEBI" id="CHEBI:15378"/>
        <dbReference type="ChEBI" id="CHEBI:57597"/>
        <dbReference type="ChEBI" id="CHEBI:57642"/>
        <dbReference type="ChEBI" id="CHEBI:57783"/>
        <dbReference type="ChEBI" id="CHEBI:58349"/>
        <dbReference type="EC" id="1.1.1.94"/>
    </reaction>
</comment>
<feature type="binding site" evidence="7">
    <location>
        <position position="34"/>
    </location>
    <ligand>
        <name>NADPH</name>
        <dbReference type="ChEBI" id="CHEBI:57783"/>
    </ligand>
</feature>
<feature type="binding site" evidence="7">
    <location>
        <position position="103"/>
    </location>
    <ligand>
        <name>NADPH</name>
        <dbReference type="ChEBI" id="CHEBI:57783"/>
    </ligand>
</feature>
<feature type="binding site" evidence="7">
    <location>
        <position position="239"/>
    </location>
    <ligand>
        <name>sn-glycerol 3-phosphate</name>
        <dbReference type="ChEBI" id="CHEBI:57597"/>
    </ligand>
</feature>
<dbReference type="InterPro" id="IPR036291">
    <property type="entry name" value="NAD(P)-bd_dom_sf"/>
</dbReference>
<dbReference type="SUPFAM" id="SSF51735">
    <property type="entry name" value="NAD(P)-binding Rossmann-fold domains"/>
    <property type="match status" value="1"/>
</dbReference>
<organism evidence="12 13">
    <name type="scientific">Kaistia geumhonensis</name>
    <dbReference type="NCBI Taxonomy" id="410839"/>
    <lineage>
        <taxon>Bacteria</taxon>
        <taxon>Pseudomonadati</taxon>
        <taxon>Pseudomonadota</taxon>
        <taxon>Alphaproteobacteria</taxon>
        <taxon>Hyphomicrobiales</taxon>
        <taxon>Kaistiaceae</taxon>
        <taxon>Kaistia</taxon>
    </lineage>
</organism>
<dbReference type="InterPro" id="IPR013328">
    <property type="entry name" value="6PGD_dom2"/>
</dbReference>
<dbReference type="NCBIfam" id="NF000940">
    <property type="entry name" value="PRK00094.1-2"/>
    <property type="match status" value="1"/>
</dbReference>
<comment type="pathway">
    <text evidence="7">Membrane lipid metabolism; glycerophospholipid metabolism.</text>
</comment>
<keyword evidence="3 7" id="KW-0560">Oxidoreductase</keyword>
<evidence type="ECO:0000256" key="8">
    <source>
        <dbReference type="RuleBase" id="RU000437"/>
    </source>
</evidence>
<sequence>MSIEHVAVVGAGAWGTALALAAERAGRRVTLWGRDVAAIAATRENAAHLPGIAIPETIAVTDRLADVVVADAILVVTPTQTIRAVASLLGGIADDTPVVLCAKGLERGTGLRPTEVLGEALPPAAPAVLSGPSFAADVAAGLPTAVTVAAAEAPLAMALCRALGSASFRPYAETDMIGVEVGGAFKNVLAIAVGIVAGRGLGASAAAALTARGFAELRRIGAALGARPDTLMGLSGLGDLVLTCASPQSRNFSYGVALGRGTAPAAVLVEGAATAGVARMLAAKLGVEMPITAQVAAIVEGETDIEGAMAALMSRPLRHETD</sequence>
<feature type="binding site" evidence="7">
    <location>
        <position position="270"/>
    </location>
    <ligand>
        <name>NADPH</name>
        <dbReference type="ChEBI" id="CHEBI:57783"/>
    </ligand>
</feature>
<proteinExistence type="inferred from homology"/>
<feature type="binding site" evidence="7">
    <location>
        <position position="250"/>
    </location>
    <ligand>
        <name>sn-glycerol 3-phosphate</name>
        <dbReference type="ChEBI" id="CHEBI:57597"/>
    </ligand>
</feature>
<comment type="caution">
    <text evidence="7">Lacks conserved residue(s) required for the propagation of feature annotation.</text>
</comment>
<evidence type="ECO:0000256" key="4">
    <source>
        <dbReference type="ARBA" id="ARBA00023098"/>
    </source>
</evidence>
<dbReference type="InterPro" id="IPR006109">
    <property type="entry name" value="G3P_DH_NAD-dep_C"/>
</dbReference>
<reference evidence="12 13" key="1">
    <citation type="submission" date="2023-07" db="EMBL/GenBank/DDBJ databases">
        <title>Genomic Encyclopedia of Type Strains, Phase IV (KMG-IV): sequencing the most valuable type-strain genomes for metagenomic binning, comparative biology and taxonomic classification.</title>
        <authorList>
            <person name="Goeker M."/>
        </authorList>
    </citation>
    <scope>NUCLEOTIDE SEQUENCE [LARGE SCALE GENOMIC DNA]</scope>
    <source>
        <strain evidence="12 13">B1-1</strain>
    </source>
</reference>
<feature type="binding site" evidence="7">
    <location>
        <position position="186"/>
    </location>
    <ligand>
        <name>sn-glycerol 3-phosphate</name>
        <dbReference type="ChEBI" id="CHEBI:57597"/>
    </ligand>
</feature>
<evidence type="ECO:0000256" key="9">
    <source>
        <dbReference type="RuleBase" id="RU000439"/>
    </source>
</evidence>
<protein>
    <recommendedName>
        <fullName evidence="7">Glycerol-3-phosphate dehydrogenase [NAD(P)+]</fullName>
        <ecNumber evidence="7">1.1.1.94</ecNumber>
    </recommendedName>
    <alternativeName>
        <fullName evidence="7">NAD(P)(+)-dependent glycerol-3-phosphate dehydrogenase</fullName>
    </alternativeName>
    <alternativeName>
        <fullName evidence="7">NAD(P)H-dependent dihydroxyacetone-phosphate reductase</fullName>
    </alternativeName>
</protein>